<name>A0ACC2EE52_DIPCM</name>
<dbReference type="Proteomes" id="UP001162992">
    <property type="component" value="Chromosome 2"/>
</dbReference>
<keyword evidence="2" id="KW-1185">Reference proteome</keyword>
<comment type="caution">
    <text evidence="1">The sequence shown here is derived from an EMBL/GenBank/DDBJ whole genome shotgun (WGS) entry which is preliminary data.</text>
</comment>
<sequence>MDAGTAVLSANGFSPPYFHLNSSSLSVAKTPTHAVSFPFEAASIDLTPPQTASSSFQQRKPEGASDPALEFLRHAGPDYSAMTASKNSRSSVSLSAPVSEIAPASVAHMGADSMLWFSAATDPSTSPGFITAAPVQFSPPLSPLPIASLSTSTSLSPLSSPFLIQSLDPSPLPSPPAISPTSSEFVSAYTSPFLSPYSSSTCSTSFVTPPSEPLNPVSLQAADQESEYYQSNVNPLSELTQFQSIDVSPDRNNIRHASDQPQTVNGNEFKVNSAQTMAQEKTSSAPSLGNETAAYFTGFLSEIVLPGPSLSFSPAQHSTPILQRISSNPASNWLRNCDVFIGMCGQSTDLLRFSKWLQAELELQGIACFTADRSRYSDSRSHDIARRIIHTATFGVIVVSRRTFKNPWSIEEVRIFSEKKNLVPIFFDLAPSDCIAKDIIDKKSSIWENDGGELWRLYDGGEEEWRETVEEIGKVEDWGLQASNGGSRNCILKAVNLLAMKLGRSSPVRGDGAAGKEGFVEQELPFPRNTYFTGREKELRSLESMLFARGDEDATEARDDRERQRSNKLPTHRESDSERKLEGKSVEIEESETRKSELTDERSEELSASATSWDAQKEGGTAKGSKPIRSRDARRGRHAKNKYQRRRAQNGKEKSAGDKDPSSSYGSVACITGVSGVGKTDLALEYAYRNAQQYRCILWIAGEARYLRQSYVNLSSCLNIKPVVESQAGIDHGQMRNFDEREAEAMERVKRELSRDVPYLLIIDNLEMERDWWDGREILDLLPPAGGASHVIITTRLSQVLRFRHLELSAITRLEALSLMKADGRDYSPEEKAALEQIDDKLGRHTLGLWIVRHILKETPLLPSQLLANLTAQASINLADTIFEGFPYLLKLLQFCFDLLDQADGPKKLATKMASVAGWLAPLPVSLELLSVAASKLRTNPTGLQVWRNRTWQMMTCGCLGSRSRAAGGELLARFGLARRTTRDGWVQIHEIIQLYARKKATTAAAKAAVQGVRKKGLLPMESWGHAWAASFLLFGFGTAESVTIELKAVDLISFIEKVALPLALHSFTCLSFCHASVELLHLCAKKLEDIEQSFSSKGDGCARSLCWSFLKNGLCLGNQIDELVWQDVTLLKALLLETQAKLLLKGGQFDAGEEVCRTCISIRTVMLGENHPDTLAAQEILARLITLRTSS</sequence>
<protein>
    <submittedName>
        <fullName evidence="1">Uncharacterized protein</fullName>
    </submittedName>
</protein>
<reference evidence="2" key="1">
    <citation type="journal article" date="2024" name="Proc. Natl. Acad. Sci. U.S.A.">
        <title>Extraordinary preservation of gene collinearity over three hundred million years revealed in homosporous lycophytes.</title>
        <authorList>
            <person name="Li C."/>
            <person name="Wickell D."/>
            <person name="Kuo L.Y."/>
            <person name="Chen X."/>
            <person name="Nie B."/>
            <person name="Liao X."/>
            <person name="Peng D."/>
            <person name="Ji J."/>
            <person name="Jenkins J."/>
            <person name="Williams M."/>
            <person name="Shu S."/>
            <person name="Plott C."/>
            <person name="Barry K."/>
            <person name="Rajasekar S."/>
            <person name="Grimwood J."/>
            <person name="Han X."/>
            <person name="Sun S."/>
            <person name="Hou Z."/>
            <person name="He W."/>
            <person name="Dai G."/>
            <person name="Sun C."/>
            <person name="Schmutz J."/>
            <person name="Leebens-Mack J.H."/>
            <person name="Li F.W."/>
            <person name="Wang L."/>
        </authorList>
    </citation>
    <scope>NUCLEOTIDE SEQUENCE [LARGE SCALE GENOMIC DNA]</scope>
    <source>
        <strain evidence="2">cv. PW_Plant_1</strain>
    </source>
</reference>
<evidence type="ECO:0000313" key="1">
    <source>
        <dbReference type="EMBL" id="KAJ7564727.1"/>
    </source>
</evidence>
<evidence type="ECO:0000313" key="2">
    <source>
        <dbReference type="Proteomes" id="UP001162992"/>
    </source>
</evidence>
<dbReference type="EMBL" id="CM055093">
    <property type="protein sequence ID" value="KAJ7564727.1"/>
    <property type="molecule type" value="Genomic_DNA"/>
</dbReference>
<organism evidence="1 2">
    <name type="scientific">Diphasiastrum complanatum</name>
    <name type="common">Issler's clubmoss</name>
    <name type="synonym">Lycopodium complanatum</name>
    <dbReference type="NCBI Taxonomy" id="34168"/>
    <lineage>
        <taxon>Eukaryota</taxon>
        <taxon>Viridiplantae</taxon>
        <taxon>Streptophyta</taxon>
        <taxon>Embryophyta</taxon>
        <taxon>Tracheophyta</taxon>
        <taxon>Lycopodiopsida</taxon>
        <taxon>Lycopodiales</taxon>
        <taxon>Lycopodiaceae</taxon>
        <taxon>Lycopodioideae</taxon>
        <taxon>Diphasiastrum</taxon>
    </lineage>
</organism>
<gene>
    <name evidence="1" type="ORF">O6H91_02G030800</name>
</gene>
<proteinExistence type="predicted"/>
<accession>A0ACC2EE52</accession>